<reference evidence="1" key="1">
    <citation type="submission" date="2014-05" db="EMBL/GenBank/DDBJ databases">
        <authorList>
            <person name="Chronopoulou M."/>
        </authorList>
    </citation>
    <scope>NUCLEOTIDE SEQUENCE</scope>
    <source>
        <tissue evidence="1">Whole organism</tissue>
    </source>
</reference>
<accession>A0A0K2TQE0</accession>
<dbReference type="AlphaFoldDB" id="A0A0K2TQE0"/>
<sequence length="44" mass="5269">DTNNPTCDQVRIIIFIYPTHERVIFCIFYVYTIPDNGSETKFHF</sequence>
<proteinExistence type="predicted"/>
<feature type="non-terminal residue" evidence="1">
    <location>
        <position position="1"/>
    </location>
</feature>
<evidence type="ECO:0000313" key="1">
    <source>
        <dbReference type="EMBL" id="CDW28259.1"/>
    </source>
</evidence>
<name>A0A0K2TQE0_LEPSM</name>
<protein>
    <submittedName>
        <fullName evidence="1">Uncharacterized protein</fullName>
    </submittedName>
</protein>
<organism evidence="1">
    <name type="scientific">Lepeophtheirus salmonis</name>
    <name type="common">Salmon louse</name>
    <name type="synonym">Caligus salmonis</name>
    <dbReference type="NCBI Taxonomy" id="72036"/>
    <lineage>
        <taxon>Eukaryota</taxon>
        <taxon>Metazoa</taxon>
        <taxon>Ecdysozoa</taxon>
        <taxon>Arthropoda</taxon>
        <taxon>Crustacea</taxon>
        <taxon>Multicrustacea</taxon>
        <taxon>Hexanauplia</taxon>
        <taxon>Copepoda</taxon>
        <taxon>Siphonostomatoida</taxon>
        <taxon>Caligidae</taxon>
        <taxon>Lepeophtheirus</taxon>
    </lineage>
</organism>
<dbReference type="EMBL" id="HACA01010898">
    <property type="protein sequence ID" value="CDW28259.1"/>
    <property type="molecule type" value="Transcribed_RNA"/>
</dbReference>